<name>A0A1I5JNU5_9HYPH</name>
<dbReference type="InterPro" id="IPR009246">
    <property type="entry name" value="EutC"/>
</dbReference>
<accession>A0A1I5JNU5</accession>
<dbReference type="GO" id="GO:0046336">
    <property type="term" value="P:ethanolamine catabolic process"/>
    <property type="evidence" value="ECO:0007669"/>
    <property type="project" value="UniProtKB-UniRule"/>
</dbReference>
<dbReference type="Pfam" id="PF05985">
    <property type="entry name" value="EutC"/>
    <property type="match status" value="1"/>
</dbReference>
<dbReference type="STRING" id="655353.SAMN04488056_1126"/>
<evidence type="ECO:0000256" key="3">
    <source>
        <dbReference type="ARBA" id="ARBA00023285"/>
    </source>
</evidence>
<dbReference type="NCBIfam" id="NF003971">
    <property type="entry name" value="PRK05465.1"/>
    <property type="match status" value="1"/>
</dbReference>
<dbReference type="GO" id="GO:0031471">
    <property type="term" value="C:ethanolamine degradation polyhedral organelle"/>
    <property type="evidence" value="ECO:0007669"/>
    <property type="project" value="UniProtKB-UniRule"/>
</dbReference>
<proteinExistence type="inferred from homology"/>
<evidence type="ECO:0000256" key="1">
    <source>
        <dbReference type="ARBA" id="ARBA00022628"/>
    </source>
</evidence>
<keyword evidence="2 5" id="KW-0456">Lyase</keyword>
<dbReference type="Gene3D" id="1.10.30.40">
    <property type="entry name" value="Ethanolamine ammonia-lyase light chain (EutC), N-terminal domain"/>
    <property type="match status" value="1"/>
</dbReference>
<dbReference type="HAMAP" id="MF_00601">
    <property type="entry name" value="EutC"/>
    <property type="match status" value="1"/>
</dbReference>
<dbReference type="OrthoDB" id="114248at2"/>
<evidence type="ECO:0000313" key="6">
    <source>
        <dbReference type="EMBL" id="SFO74458.1"/>
    </source>
</evidence>
<dbReference type="UniPathway" id="UPA00560"/>
<comment type="subcellular location">
    <subcellularLocation>
        <location evidence="5">Bacterial microcompartment</location>
    </subcellularLocation>
</comment>
<dbReference type="PIRSF" id="PIRSF018982">
    <property type="entry name" value="EutC"/>
    <property type="match status" value="1"/>
</dbReference>
<comment type="catalytic activity">
    <reaction evidence="5">
        <text>ethanolamine = acetaldehyde + NH4(+)</text>
        <dbReference type="Rhea" id="RHEA:15313"/>
        <dbReference type="ChEBI" id="CHEBI:15343"/>
        <dbReference type="ChEBI" id="CHEBI:28938"/>
        <dbReference type="ChEBI" id="CHEBI:57603"/>
        <dbReference type="EC" id="4.3.1.7"/>
    </reaction>
</comment>
<evidence type="ECO:0000256" key="2">
    <source>
        <dbReference type="ARBA" id="ARBA00023239"/>
    </source>
</evidence>
<dbReference type="AlphaFoldDB" id="A0A1I5JNU5"/>
<dbReference type="Proteomes" id="UP000199236">
    <property type="component" value="Unassembled WGS sequence"/>
</dbReference>
<dbReference type="PANTHER" id="PTHR39330:SF1">
    <property type="entry name" value="ETHANOLAMINE AMMONIA-LYASE SMALL SUBUNIT"/>
    <property type="match status" value="1"/>
</dbReference>
<keyword evidence="7" id="KW-1185">Reference proteome</keyword>
<comment type="similarity">
    <text evidence="5">Belongs to the EutC family.</text>
</comment>
<protein>
    <recommendedName>
        <fullName evidence="5">Ethanolamine ammonia-lyase small subunit</fullName>
        <shortName evidence="5">EAL small subunit</shortName>
        <ecNumber evidence="5">4.3.1.7</ecNumber>
    </recommendedName>
</protein>
<dbReference type="GO" id="GO:0006520">
    <property type="term" value="P:amino acid metabolic process"/>
    <property type="evidence" value="ECO:0007669"/>
    <property type="project" value="InterPro"/>
</dbReference>
<comment type="cofactor">
    <cofactor evidence="5">
        <name>adenosylcob(III)alamin</name>
        <dbReference type="ChEBI" id="CHEBI:18408"/>
    </cofactor>
    <text evidence="5">Binds between the large and small subunits.</text>
</comment>
<feature type="binding site" evidence="5">
    <location>
        <position position="197"/>
    </location>
    <ligand>
        <name>adenosylcob(III)alamin</name>
        <dbReference type="ChEBI" id="CHEBI:18408"/>
    </ligand>
</feature>
<sequence>MKKDVSASQLDTHLREMTAARVALGRSGSGVPTGASLAFALDHARAREAVWSDMDKTSLREALVFWPLASVRSAAPDRSSYIRRPDLGRKLAPETDLSTLPKEGIVIVIADGLSAMAVNANAVKVVTHLQSLLPEPAGIVLAERGRVAIGDEIGAMVCAKAVVVLIGERPGLSSADSLGAYITWSPEPRLPDSRRNCISNIRDGGLAPEDAANRIATLLRRMEKAQISGVALAGSVAEQLLHKA</sequence>
<dbReference type="GO" id="GO:0031419">
    <property type="term" value="F:cobalamin binding"/>
    <property type="evidence" value="ECO:0007669"/>
    <property type="project" value="UniProtKB-UniRule"/>
</dbReference>
<dbReference type="RefSeq" id="WP_090074701.1">
    <property type="nucleotide sequence ID" value="NZ_FOVR01000012.1"/>
</dbReference>
<dbReference type="EMBL" id="FOVR01000012">
    <property type="protein sequence ID" value="SFO74458.1"/>
    <property type="molecule type" value="Genomic_DNA"/>
</dbReference>
<keyword evidence="4 5" id="KW-1283">Bacterial microcompartment</keyword>
<dbReference type="GO" id="GO:0008851">
    <property type="term" value="F:ethanolamine ammonia-lyase activity"/>
    <property type="evidence" value="ECO:0007669"/>
    <property type="project" value="UniProtKB-UniRule"/>
</dbReference>
<keyword evidence="1 5" id="KW-0846">Cobalamin</keyword>
<comment type="pathway">
    <text evidence="5">Amine and polyamine degradation; ethanolamine degradation.</text>
</comment>
<comment type="function">
    <text evidence="5">Catalyzes the deamination of various vicinal amino-alcohols to oxo compounds. Allows this organism to utilize ethanolamine as the sole source of nitrogen and carbon in the presence of external vitamin B12.</text>
</comment>
<dbReference type="GO" id="GO:0009350">
    <property type="term" value="C:ethanolamine ammonia-lyase complex"/>
    <property type="evidence" value="ECO:0007669"/>
    <property type="project" value="UniProtKB-UniRule"/>
</dbReference>
<organism evidence="6 7">
    <name type="scientific">Cohaesibacter marisflavi</name>
    <dbReference type="NCBI Taxonomy" id="655353"/>
    <lineage>
        <taxon>Bacteria</taxon>
        <taxon>Pseudomonadati</taxon>
        <taxon>Pseudomonadota</taxon>
        <taxon>Alphaproteobacteria</taxon>
        <taxon>Hyphomicrobiales</taxon>
        <taxon>Cohaesibacteraceae</taxon>
    </lineage>
</organism>
<evidence type="ECO:0000256" key="5">
    <source>
        <dbReference type="HAMAP-Rule" id="MF_00601"/>
    </source>
</evidence>
<dbReference type="Gene3D" id="3.40.50.11240">
    <property type="entry name" value="Ethanolamine ammonia-lyase light chain (EutC)"/>
    <property type="match status" value="1"/>
</dbReference>
<evidence type="ECO:0000313" key="7">
    <source>
        <dbReference type="Proteomes" id="UP000199236"/>
    </source>
</evidence>
<dbReference type="PANTHER" id="PTHR39330">
    <property type="entry name" value="ETHANOLAMINE AMMONIA-LYASE LIGHT CHAIN"/>
    <property type="match status" value="1"/>
</dbReference>
<dbReference type="InterPro" id="IPR042251">
    <property type="entry name" value="EutC_C"/>
</dbReference>
<dbReference type="InterPro" id="IPR042255">
    <property type="entry name" value="EutC_N"/>
</dbReference>
<reference evidence="6 7" key="1">
    <citation type="submission" date="2016-10" db="EMBL/GenBank/DDBJ databases">
        <authorList>
            <person name="de Groot N.N."/>
        </authorList>
    </citation>
    <scope>NUCLEOTIDE SEQUENCE [LARGE SCALE GENOMIC DNA]</scope>
    <source>
        <strain evidence="6 7">CGMCC 1.9157</strain>
    </source>
</reference>
<dbReference type="EC" id="4.3.1.7" evidence="5"/>
<evidence type="ECO:0000256" key="4">
    <source>
        <dbReference type="ARBA" id="ARBA00024446"/>
    </source>
</evidence>
<feature type="binding site" evidence="5">
    <location>
        <position position="147"/>
    </location>
    <ligand>
        <name>adenosylcob(III)alamin</name>
        <dbReference type="ChEBI" id="CHEBI:18408"/>
    </ligand>
</feature>
<keyword evidence="3 5" id="KW-0170">Cobalt</keyword>
<comment type="subunit">
    <text evidence="5">The basic unit is a heterodimer which dimerizes to form tetramers. The heterotetramers trimerize; 6 large subunits form a core ring with 6 small subunits projecting outwards.</text>
</comment>
<feature type="binding site" evidence="5">
    <location>
        <position position="168"/>
    </location>
    <ligand>
        <name>adenosylcob(III)alamin</name>
        <dbReference type="ChEBI" id="CHEBI:18408"/>
    </ligand>
</feature>
<gene>
    <name evidence="5" type="primary">eutC</name>
    <name evidence="6" type="ORF">SAMN04488056_1126</name>
</gene>